<evidence type="ECO:0000256" key="3">
    <source>
        <dbReference type="RuleBase" id="RU365026"/>
    </source>
</evidence>
<evidence type="ECO:0000256" key="1">
    <source>
        <dbReference type="ARBA" id="ARBA00006756"/>
    </source>
</evidence>
<feature type="transmembrane region" description="Helical" evidence="4">
    <location>
        <begin position="51"/>
        <end position="71"/>
    </location>
</feature>
<dbReference type="InterPro" id="IPR004140">
    <property type="entry name" value="Exo70"/>
</dbReference>
<dbReference type="InterPro" id="IPR016159">
    <property type="entry name" value="Cullin_repeat-like_dom_sf"/>
</dbReference>
<feature type="transmembrane region" description="Helical" evidence="4">
    <location>
        <begin position="20"/>
        <end position="39"/>
    </location>
</feature>
<evidence type="ECO:0000259" key="5">
    <source>
        <dbReference type="Pfam" id="PF03081"/>
    </source>
</evidence>
<evidence type="ECO:0000313" key="7">
    <source>
        <dbReference type="Proteomes" id="UP001367508"/>
    </source>
</evidence>
<dbReference type="Proteomes" id="UP001367508">
    <property type="component" value="Unassembled WGS sequence"/>
</dbReference>
<comment type="caution">
    <text evidence="6">The sequence shown here is derived from an EMBL/GenBank/DDBJ whole genome shotgun (WGS) entry which is preliminary data.</text>
</comment>
<proteinExistence type="inferred from homology"/>
<feature type="domain" description="Exocyst complex subunit Exo70 C-terminal" evidence="5">
    <location>
        <begin position="342"/>
        <end position="684"/>
    </location>
</feature>
<keyword evidence="3" id="KW-0653">Protein transport</keyword>
<feature type="transmembrane region" description="Helical" evidence="4">
    <location>
        <begin position="108"/>
        <end position="124"/>
    </location>
</feature>
<feature type="transmembrane region" description="Helical" evidence="4">
    <location>
        <begin position="136"/>
        <end position="169"/>
    </location>
</feature>
<name>A0AAN9KPE9_CANGL</name>
<comment type="function">
    <text evidence="3">Component of the exocyst complex.</text>
</comment>
<evidence type="ECO:0000313" key="6">
    <source>
        <dbReference type="EMBL" id="KAK7321390.1"/>
    </source>
</evidence>
<protein>
    <recommendedName>
        <fullName evidence="3">Exocyst subunit Exo70 family protein</fullName>
    </recommendedName>
</protein>
<dbReference type="GO" id="GO:0015031">
    <property type="term" value="P:protein transport"/>
    <property type="evidence" value="ECO:0007669"/>
    <property type="project" value="UniProtKB-KW"/>
</dbReference>
<dbReference type="SUPFAM" id="SSF74788">
    <property type="entry name" value="Cullin repeat-like"/>
    <property type="match status" value="1"/>
</dbReference>
<sequence>MKLILYRILRWLKQPRVWRFVCFASSVIGLLCYALSSTFNHLFGKWSWWKIILYIVFGFIICLAVLFAKAWQHSTSLRLEAHLAFLVLIITCIYSFFFDKVANGKPDAYGLISCAAFAIMSLGLSRLTQCGFEIDLLYFFCGGLILQLMKIKLWLVVVGGSFSYSLILLRSSLDTPREHLQLQDQNQVTIQVDSDSEEVNHGNDHHIMSENHDVRIQDGGVTQVNSHSQKDSSDSDLLWLNFMDCIKALEKENQKLIHMVSNHVDEYLIAEAQLDRDVNLVMDAFPSGILTRLHKIMKLMMEAGFEEECCHVYSSCRREFLEQCLSTLGLQELNAEDVAKSTKVCELVVKILFPSERKLCDFVFSGFSFAADISFVKVSMELTICLLSFANAIVTTGSYLPNLLVSIVPKLSESLYELILEFESLCCGKYSASLINDAHRVRNRLGIFMDLANIIYSDKVEESVPGGGIHSITRQVMKYIRNIYITDDYDTWQAVQEYTSIVPMSEGKSSFSVQIAKMIELLESNLEAKSGNYTYPALGYVFMMNNLSYIRQEAYRLGTILDDDWFRIYTEKVAQNLQFYERTSWDKMLNFLKLESNESVVPNIVAESMKDKLNLFNLHFEEICNVQSTWNVPDKQLRERAIISIENILLPAYGNFTGKFLDVLGNHANEYIEYGMLEIQDRLNHLFLVSE</sequence>
<dbReference type="GO" id="GO:0006887">
    <property type="term" value="P:exocytosis"/>
    <property type="evidence" value="ECO:0007669"/>
    <property type="project" value="UniProtKB-KW"/>
</dbReference>
<keyword evidence="3" id="KW-0268">Exocytosis</keyword>
<dbReference type="InterPro" id="IPR046364">
    <property type="entry name" value="Exo70_C"/>
</dbReference>
<dbReference type="AlphaFoldDB" id="A0AAN9KPE9"/>
<accession>A0AAN9KPE9</accession>
<dbReference type="Gene3D" id="1.20.1280.170">
    <property type="entry name" value="Exocyst complex component Exo70"/>
    <property type="match status" value="1"/>
</dbReference>
<evidence type="ECO:0000256" key="2">
    <source>
        <dbReference type="ARBA" id="ARBA00022448"/>
    </source>
</evidence>
<gene>
    <name evidence="6" type="ORF">VNO77_31999</name>
</gene>
<comment type="similarity">
    <text evidence="1 3">Belongs to the EXO70 family.</text>
</comment>
<dbReference type="PANTHER" id="PTHR12542:SF180">
    <property type="entry name" value="EXOCYST SUBUNIT EXO70 FAMILY PROTEIN"/>
    <property type="match status" value="1"/>
</dbReference>
<keyword evidence="4" id="KW-1133">Transmembrane helix</keyword>
<dbReference type="PANTHER" id="PTHR12542">
    <property type="entry name" value="EXOCYST COMPLEX PROTEIN EXO70"/>
    <property type="match status" value="1"/>
</dbReference>
<organism evidence="6 7">
    <name type="scientific">Canavalia gladiata</name>
    <name type="common">Sword bean</name>
    <name type="synonym">Dolichos gladiatus</name>
    <dbReference type="NCBI Taxonomy" id="3824"/>
    <lineage>
        <taxon>Eukaryota</taxon>
        <taxon>Viridiplantae</taxon>
        <taxon>Streptophyta</taxon>
        <taxon>Embryophyta</taxon>
        <taxon>Tracheophyta</taxon>
        <taxon>Spermatophyta</taxon>
        <taxon>Magnoliopsida</taxon>
        <taxon>eudicotyledons</taxon>
        <taxon>Gunneridae</taxon>
        <taxon>Pentapetalae</taxon>
        <taxon>rosids</taxon>
        <taxon>fabids</taxon>
        <taxon>Fabales</taxon>
        <taxon>Fabaceae</taxon>
        <taxon>Papilionoideae</taxon>
        <taxon>50 kb inversion clade</taxon>
        <taxon>NPAAA clade</taxon>
        <taxon>indigoferoid/millettioid clade</taxon>
        <taxon>Phaseoleae</taxon>
        <taxon>Canavalia</taxon>
    </lineage>
</organism>
<reference evidence="6 7" key="1">
    <citation type="submission" date="2024-01" db="EMBL/GenBank/DDBJ databases">
        <title>The genomes of 5 underutilized Papilionoideae crops provide insights into root nodulation and disease resistanc.</title>
        <authorList>
            <person name="Jiang F."/>
        </authorList>
    </citation>
    <scope>NUCLEOTIDE SEQUENCE [LARGE SCALE GENOMIC DNA]</scope>
    <source>
        <strain evidence="6">LVBAO_FW01</strain>
        <tissue evidence="6">Leaves</tissue>
    </source>
</reference>
<dbReference type="EMBL" id="JAYMYQ010000007">
    <property type="protein sequence ID" value="KAK7321390.1"/>
    <property type="molecule type" value="Genomic_DNA"/>
</dbReference>
<dbReference type="GO" id="GO:0000145">
    <property type="term" value="C:exocyst"/>
    <property type="evidence" value="ECO:0007669"/>
    <property type="project" value="InterPro"/>
</dbReference>
<dbReference type="GO" id="GO:0005546">
    <property type="term" value="F:phosphatidylinositol-4,5-bisphosphate binding"/>
    <property type="evidence" value="ECO:0007669"/>
    <property type="project" value="InterPro"/>
</dbReference>
<keyword evidence="2 3" id="KW-0813">Transport</keyword>
<keyword evidence="4" id="KW-0812">Transmembrane</keyword>
<dbReference type="Pfam" id="PF03081">
    <property type="entry name" value="Exo70_C"/>
    <property type="match status" value="1"/>
</dbReference>
<feature type="transmembrane region" description="Helical" evidence="4">
    <location>
        <begin position="83"/>
        <end position="102"/>
    </location>
</feature>
<keyword evidence="4" id="KW-0472">Membrane</keyword>
<evidence type="ECO:0000256" key="4">
    <source>
        <dbReference type="SAM" id="Phobius"/>
    </source>
</evidence>
<keyword evidence="7" id="KW-1185">Reference proteome</keyword>